<evidence type="ECO:0000256" key="2">
    <source>
        <dbReference type="ARBA" id="ARBA00009173"/>
    </source>
</evidence>
<protein>
    <submittedName>
        <fullName evidence="8">NADH:ubiquinone oxidoreductase</fullName>
    </submittedName>
</protein>
<comment type="cofactor">
    <cofactor evidence="1">
        <name>[4Fe-4S] cluster</name>
        <dbReference type="ChEBI" id="CHEBI:49883"/>
    </cofactor>
</comment>
<dbReference type="InterPro" id="IPR052375">
    <property type="entry name" value="Complex_I_20kDa-like"/>
</dbReference>
<keyword evidence="4" id="KW-0479">Metal-binding</keyword>
<keyword evidence="6" id="KW-0411">Iron-sulfur</keyword>
<organism evidence="8">
    <name type="scientific">Desulfobacca acetoxidans</name>
    <dbReference type="NCBI Taxonomy" id="60893"/>
    <lineage>
        <taxon>Bacteria</taxon>
        <taxon>Pseudomonadati</taxon>
        <taxon>Thermodesulfobacteriota</taxon>
        <taxon>Desulfobaccia</taxon>
        <taxon>Desulfobaccales</taxon>
        <taxon>Desulfobaccaceae</taxon>
        <taxon>Desulfobacca</taxon>
    </lineage>
</organism>
<dbReference type="PANTHER" id="PTHR42989:SF1">
    <property type="entry name" value="FORMATE HYDROGENLYASE SUBUNIT 7-RELATED"/>
    <property type="match status" value="1"/>
</dbReference>
<dbReference type="Gene3D" id="3.40.50.12280">
    <property type="match status" value="1"/>
</dbReference>
<evidence type="ECO:0000256" key="5">
    <source>
        <dbReference type="ARBA" id="ARBA00023004"/>
    </source>
</evidence>
<dbReference type="Pfam" id="PF01058">
    <property type="entry name" value="Oxidored_q6"/>
    <property type="match status" value="1"/>
</dbReference>
<gene>
    <name evidence="8" type="ORF">ENV52_00175</name>
</gene>
<evidence type="ECO:0000259" key="7">
    <source>
        <dbReference type="Pfam" id="PF01058"/>
    </source>
</evidence>
<comment type="similarity">
    <text evidence="2">Belongs to the complex I 20 kDa subunit family.</text>
</comment>
<dbReference type="PANTHER" id="PTHR42989">
    <property type="entry name" value="HYDROGENASE-4 COMPONENT I"/>
    <property type="match status" value="1"/>
</dbReference>
<reference evidence="8" key="1">
    <citation type="journal article" date="2020" name="mSystems">
        <title>Genome- and Community-Level Interaction Insights into Carbon Utilization and Element Cycling Functions of Hydrothermarchaeota in Hydrothermal Sediment.</title>
        <authorList>
            <person name="Zhou Z."/>
            <person name="Liu Y."/>
            <person name="Xu W."/>
            <person name="Pan J."/>
            <person name="Luo Z.H."/>
            <person name="Li M."/>
        </authorList>
    </citation>
    <scope>NUCLEOTIDE SEQUENCE [LARGE SCALE GENOMIC DNA]</scope>
    <source>
        <strain evidence="8">SpSt-767</strain>
    </source>
</reference>
<accession>A0A7V6DNH8</accession>
<feature type="domain" description="NADH:ubiquinone oxidoreductase-like 20kDa subunit" evidence="7">
    <location>
        <begin position="128"/>
        <end position="239"/>
    </location>
</feature>
<evidence type="ECO:0000256" key="4">
    <source>
        <dbReference type="ARBA" id="ARBA00022723"/>
    </source>
</evidence>
<dbReference type="GO" id="GO:0046872">
    <property type="term" value="F:metal ion binding"/>
    <property type="evidence" value="ECO:0007669"/>
    <property type="project" value="UniProtKB-KW"/>
</dbReference>
<dbReference type="EMBL" id="DTGR01000003">
    <property type="protein sequence ID" value="HHS28104.1"/>
    <property type="molecule type" value="Genomic_DNA"/>
</dbReference>
<evidence type="ECO:0000256" key="1">
    <source>
        <dbReference type="ARBA" id="ARBA00001966"/>
    </source>
</evidence>
<name>A0A7V6DNH8_9BACT</name>
<dbReference type="SUPFAM" id="SSF54862">
    <property type="entry name" value="4Fe-4S ferredoxins"/>
    <property type="match status" value="1"/>
</dbReference>
<dbReference type="SUPFAM" id="SSF56770">
    <property type="entry name" value="HydA/Nqo6-like"/>
    <property type="match status" value="1"/>
</dbReference>
<sequence length="261" mass="27815">MWEWVWEGLRTGIVTTSYPAREETASGVSPGFPTGLPGTFAEALEAGAAASCCPTGALVPEGQQVVFREPRCVHCYRCLRQTETPLAWQWQGNYEWAATPGPRTELTEKFGKSFRRSLHLRVLDAGACGACLSEIEQLNKPYYNMHRLGFFITPTPRDADVLLVAGPMTEHMRQPLLAAYEAMPAPKAVLALGACAIFGGVFGTSFASLGGVANLIPVDLLVPGCPPPPLAILHALLALVGRVEPAVCEPAASSPGGERGD</sequence>
<evidence type="ECO:0000256" key="6">
    <source>
        <dbReference type="ARBA" id="ARBA00023014"/>
    </source>
</evidence>
<keyword evidence="3" id="KW-0004">4Fe-4S</keyword>
<comment type="caution">
    <text evidence="8">The sequence shown here is derived from an EMBL/GenBank/DDBJ whole genome shotgun (WGS) entry which is preliminary data.</text>
</comment>
<proteinExistence type="inferred from homology"/>
<dbReference type="AlphaFoldDB" id="A0A7V6DNH8"/>
<dbReference type="InterPro" id="IPR006137">
    <property type="entry name" value="NADH_UbQ_OxRdtase-like_20kDa"/>
</dbReference>
<keyword evidence="8" id="KW-0830">Ubiquinone</keyword>
<evidence type="ECO:0000313" key="8">
    <source>
        <dbReference type="EMBL" id="HHS28104.1"/>
    </source>
</evidence>
<keyword evidence="5" id="KW-0408">Iron</keyword>
<evidence type="ECO:0000256" key="3">
    <source>
        <dbReference type="ARBA" id="ARBA00022485"/>
    </source>
</evidence>
<dbReference type="GO" id="GO:0051539">
    <property type="term" value="F:4 iron, 4 sulfur cluster binding"/>
    <property type="evidence" value="ECO:0007669"/>
    <property type="project" value="UniProtKB-KW"/>
</dbReference>